<evidence type="ECO:0000259" key="3">
    <source>
        <dbReference type="Pfam" id="PF06030"/>
    </source>
</evidence>
<dbReference type="Proteomes" id="UP000831947">
    <property type="component" value="Chromosome"/>
</dbReference>
<keyword evidence="1" id="KW-0472">Membrane</keyword>
<dbReference type="RefSeq" id="WP_249512444.1">
    <property type="nucleotide sequence ID" value="NZ_CP093365.1"/>
</dbReference>
<protein>
    <submittedName>
        <fullName evidence="5">DUF916 and DUF3324 domain-containing protein</fullName>
    </submittedName>
</protein>
<reference evidence="5 6" key="1">
    <citation type="journal article" date="2022" name="Int. J. Syst. Evol. Microbiol.">
        <title>Apilactobacillus apisilvae sp. nov., Nicolia spurrieriana gen. nov. sp. nov., Bombilactobacillus folatiphilus sp. nov. and Bombilactobacillus thymidiniphilus sp. nov., four new lactic acid bacterial isolates from stingless bees Tetragonula carbonaria and Austroplebeia australis.</title>
        <authorList>
            <person name="Oliphant S.A."/>
            <person name="Watson-Haigh N.S."/>
            <person name="Sumby K.M."/>
            <person name="Gardner J."/>
            <person name="Groom S."/>
            <person name="Jiranek V."/>
        </authorList>
    </citation>
    <scope>NUCLEOTIDE SEQUENCE [LARGE SCALE GENOMIC DNA]</scope>
    <source>
        <strain evidence="5 6">SG4_A1</strain>
    </source>
</reference>
<gene>
    <name evidence="5" type="ORF">MOO47_05370</name>
</gene>
<evidence type="ECO:0000313" key="6">
    <source>
        <dbReference type="Proteomes" id="UP000831947"/>
    </source>
</evidence>
<dbReference type="InterPro" id="IPR021759">
    <property type="entry name" value="WxLIP_HBD"/>
</dbReference>
<feature type="domain" description="WxL Interacting Protein host binding" evidence="4">
    <location>
        <begin position="171"/>
        <end position="310"/>
    </location>
</feature>
<dbReference type="InterPro" id="IPR010317">
    <property type="entry name" value="WxLIP_PGBD"/>
</dbReference>
<feature type="signal peptide" evidence="2">
    <location>
        <begin position="1"/>
        <end position="29"/>
    </location>
</feature>
<name>A0ABY4PBR9_9LACO</name>
<dbReference type="Pfam" id="PF11797">
    <property type="entry name" value="WxLIP_HBD"/>
    <property type="match status" value="1"/>
</dbReference>
<keyword evidence="1" id="KW-0812">Transmembrane</keyword>
<feature type="transmembrane region" description="Helical" evidence="1">
    <location>
        <begin position="319"/>
        <end position="342"/>
    </location>
</feature>
<keyword evidence="2" id="KW-0732">Signal</keyword>
<sequence>MIVRQFRRIFIVVAILVVAVFGFHTTAKAAISGAAGFSVEPTTGAQPTASKDDFFTVSAQSGQSYPLTMKITNNHKYPIKVVVVPTVAGTTSQGQLNYSNLSHKVDSSLKYNWTKMGPTKKTIKIQPKQSQDVVENVQVNAPKLNGAMLGSFYIYSPTVNNKAAKKSASKSGMHLNNVYSYAVSVLFKVGNFDEAQPDLRLVRVKPALLANNPAVFINLQNFEPKYITNNDMQVDAKIYPANSNKLLFRSNQKQMNFAPNSNFDFPISWGNEPMKAGNYQARVHVKTSARSWNFKKNFTISPEDANRLNRQNPAVKKNYWPLIIIIVIILIILIGILFYWFYRKGQKKASK</sequence>
<evidence type="ECO:0000256" key="1">
    <source>
        <dbReference type="SAM" id="Phobius"/>
    </source>
</evidence>
<evidence type="ECO:0000256" key="2">
    <source>
        <dbReference type="SAM" id="SignalP"/>
    </source>
</evidence>
<proteinExistence type="predicted"/>
<keyword evidence="1" id="KW-1133">Transmembrane helix</keyword>
<keyword evidence="6" id="KW-1185">Reference proteome</keyword>
<feature type="domain" description="WxL Interacting Protein peptidoglycan binding" evidence="3">
    <location>
        <begin position="37"/>
        <end position="154"/>
    </location>
</feature>
<feature type="chain" id="PRO_5047350880" evidence="2">
    <location>
        <begin position="30"/>
        <end position="351"/>
    </location>
</feature>
<evidence type="ECO:0000259" key="4">
    <source>
        <dbReference type="Pfam" id="PF11797"/>
    </source>
</evidence>
<organism evidence="5 6">
    <name type="scientific">Bombilactobacillus thymidiniphilus</name>
    <dbReference type="NCBI Taxonomy" id="2923363"/>
    <lineage>
        <taxon>Bacteria</taxon>
        <taxon>Bacillati</taxon>
        <taxon>Bacillota</taxon>
        <taxon>Bacilli</taxon>
        <taxon>Lactobacillales</taxon>
        <taxon>Lactobacillaceae</taxon>
        <taxon>Bombilactobacillus</taxon>
    </lineage>
</organism>
<dbReference type="EMBL" id="CP093365">
    <property type="protein sequence ID" value="UQS83218.1"/>
    <property type="molecule type" value="Genomic_DNA"/>
</dbReference>
<evidence type="ECO:0000313" key="5">
    <source>
        <dbReference type="EMBL" id="UQS83218.1"/>
    </source>
</evidence>
<dbReference type="Pfam" id="PF06030">
    <property type="entry name" value="WxLIP_PGBD"/>
    <property type="match status" value="1"/>
</dbReference>
<accession>A0ABY4PBR9</accession>